<dbReference type="RefSeq" id="WP_046328586.1">
    <property type="nucleotide sequence ID" value="NZ_CP011280.1"/>
</dbReference>
<proteinExistence type="predicted"/>
<dbReference type="AlphaFoldDB" id="A0A0E3ZC83"/>
<organism evidence="1 2">
    <name type="scientific">Sneathia vaginalis</name>
    <dbReference type="NCBI Taxonomy" id="187101"/>
    <lineage>
        <taxon>Bacteria</taxon>
        <taxon>Fusobacteriati</taxon>
        <taxon>Fusobacteriota</taxon>
        <taxon>Fusobacteriia</taxon>
        <taxon>Fusobacteriales</taxon>
        <taxon>Leptotrichiaceae</taxon>
        <taxon>Sneathia</taxon>
    </lineage>
</organism>
<name>A0A0E3ZC83_9FUSO</name>
<dbReference type="STRING" id="187101.VC03_02890"/>
<accession>A0A0E3ZC83</accession>
<dbReference type="KEGG" id="sns:VC03_02890"/>
<dbReference type="InterPro" id="IPR044000">
    <property type="entry name" value="Phage_tube_2"/>
</dbReference>
<dbReference type="Pfam" id="PF18906">
    <property type="entry name" value="Phage_tube_2"/>
    <property type="match status" value="1"/>
</dbReference>
<dbReference type="HOGENOM" id="CLU_905389_0_0_0"/>
<gene>
    <name evidence="1" type="ORF">VC03_02890</name>
</gene>
<dbReference type="PATRIC" id="fig|1069640.6.peg.561"/>
<dbReference type="OrthoDB" id="95554at2"/>
<dbReference type="EMBL" id="CP011280">
    <property type="protein sequence ID" value="AKC95480.1"/>
    <property type="molecule type" value="Genomic_DNA"/>
</dbReference>
<sequence length="305" mass="33381">METKVLLGIQTEKGKPSETLTVLPFTDFGVKPDVNKIESKVLSSGRWTKDAFAGKQSVAGDLGIEPTIDSLELLLQIAGFKKSTDTYKSGSFDKYATIVNDFTNDEMHLKFEDCLVNTITITAQQEAFLNVKTSVIGMKSSANDGKFNGTSEELKDKDYPLICYGAKLISEDKDESATVESVEITINNSLEGKGGLNTRFNTKIVQNGRGSVEATINFNAFDKSNYLKAMKMLTDNSSIKLQLELKESLEESKGRKMTIELPRVKMTNVELGDLEGAGTLTRTMSALPVNGDPITFKIEGTEVAQ</sequence>
<dbReference type="Proteomes" id="UP000033103">
    <property type="component" value="Chromosome"/>
</dbReference>
<evidence type="ECO:0000313" key="2">
    <source>
        <dbReference type="Proteomes" id="UP000033103"/>
    </source>
</evidence>
<protein>
    <recommendedName>
        <fullName evidence="3">Phage tail protein</fullName>
    </recommendedName>
</protein>
<evidence type="ECO:0000313" key="1">
    <source>
        <dbReference type="EMBL" id="AKC95480.1"/>
    </source>
</evidence>
<evidence type="ECO:0008006" key="3">
    <source>
        <dbReference type="Google" id="ProtNLM"/>
    </source>
</evidence>
<keyword evidence="2" id="KW-1185">Reference proteome</keyword>
<reference evidence="1 2" key="1">
    <citation type="journal article" date="2012" name="BMC Genomics">
        <title>Genomic sequence analysis and characterization of Sneathia amnii sp. nov.</title>
        <authorList>
            <consortium name="Vaginal Microbiome Consortium (additional members)"/>
            <person name="Harwich M.D.Jr."/>
            <person name="Serrano M.G."/>
            <person name="Fettweis J.M."/>
            <person name="Alves J.M."/>
            <person name="Reimers M.A."/>
            <person name="Buck G.A."/>
            <person name="Jefferson K.K."/>
        </authorList>
    </citation>
    <scope>NUCLEOTIDE SEQUENCE [LARGE SCALE GENOMIC DNA]</scope>
    <source>
        <strain evidence="1 2">SN35</strain>
    </source>
</reference>